<feature type="region of interest" description="Disordered" evidence="1">
    <location>
        <begin position="174"/>
        <end position="197"/>
    </location>
</feature>
<comment type="caution">
    <text evidence="2">The sequence shown here is derived from an EMBL/GenBank/DDBJ whole genome shotgun (WGS) entry which is preliminary data.</text>
</comment>
<dbReference type="EMBL" id="MU853230">
    <property type="protein sequence ID" value="KAK4122874.1"/>
    <property type="molecule type" value="Genomic_DNA"/>
</dbReference>
<gene>
    <name evidence="2" type="ORF">N657DRAFT_483151</name>
</gene>
<name>A0AAN6Z3M8_9PEZI</name>
<feature type="region of interest" description="Disordered" evidence="1">
    <location>
        <begin position="90"/>
        <end position="121"/>
    </location>
</feature>
<proteinExistence type="predicted"/>
<dbReference type="GeneID" id="87824354"/>
<accession>A0AAN6Z3M8</accession>
<dbReference type="AlphaFoldDB" id="A0AAN6Z3M8"/>
<protein>
    <submittedName>
        <fullName evidence="2">Uncharacterized protein</fullName>
    </submittedName>
</protein>
<dbReference type="Proteomes" id="UP001302602">
    <property type="component" value="Unassembled WGS sequence"/>
</dbReference>
<feature type="region of interest" description="Disordered" evidence="1">
    <location>
        <begin position="36"/>
        <end position="60"/>
    </location>
</feature>
<evidence type="ECO:0000313" key="3">
    <source>
        <dbReference type="Proteomes" id="UP001302602"/>
    </source>
</evidence>
<sequence length="197" mass="21357">MARGLGRSFLYTRGQRHVDKLFVWLCCALKTTLRSDKPVGSRPPRFKAKGSRASQGKRMPCRPVDAALASTRIGHWNDAMQVERQCMKTNQRTARGKERTWKYGAGQPGPKVQAGACPMSRGQSSRPTAVVASCAVPQVPPCDPCRCGAGTVPSFGSSPAWSLCWGQTAGTDRISAHRRPSCSASNLGPTSREIDQR</sequence>
<evidence type="ECO:0000256" key="1">
    <source>
        <dbReference type="SAM" id="MobiDB-lite"/>
    </source>
</evidence>
<dbReference type="RefSeq" id="XP_062646645.1">
    <property type="nucleotide sequence ID" value="XM_062787584.1"/>
</dbReference>
<reference evidence="2" key="1">
    <citation type="journal article" date="2023" name="Mol. Phylogenet. Evol.">
        <title>Genome-scale phylogeny and comparative genomics of the fungal order Sordariales.</title>
        <authorList>
            <person name="Hensen N."/>
            <person name="Bonometti L."/>
            <person name="Westerberg I."/>
            <person name="Brannstrom I.O."/>
            <person name="Guillou S."/>
            <person name="Cros-Aarteil S."/>
            <person name="Calhoun S."/>
            <person name="Haridas S."/>
            <person name="Kuo A."/>
            <person name="Mondo S."/>
            <person name="Pangilinan J."/>
            <person name="Riley R."/>
            <person name="LaButti K."/>
            <person name="Andreopoulos B."/>
            <person name="Lipzen A."/>
            <person name="Chen C."/>
            <person name="Yan M."/>
            <person name="Daum C."/>
            <person name="Ng V."/>
            <person name="Clum A."/>
            <person name="Steindorff A."/>
            <person name="Ohm R.A."/>
            <person name="Martin F."/>
            <person name="Silar P."/>
            <person name="Natvig D.O."/>
            <person name="Lalanne C."/>
            <person name="Gautier V."/>
            <person name="Ament-Velasquez S.L."/>
            <person name="Kruys A."/>
            <person name="Hutchinson M.I."/>
            <person name="Powell A.J."/>
            <person name="Barry K."/>
            <person name="Miller A.N."/>
            <person name="Grigoriev I.V."/>
            <person name="Debuchy R."/>
            <person name="Gladieux P."/>
            <person name="Hiltunen Thoren M."/>
            <person name="Johannesson H."/>
        </authorList>
    </citation>
    <scope>NUCLEOTIDE SEQUENCE</scope>
    <source>
        <strain evidence="2">CBS 731.68</strain>
    </source>
</reference>
<evidence type="ECO:0000313" key="2">
    <source>
        <dbReference type="EMBL" id="KAK4122874.1"/>
    </source>
</evidence>
<keyword evidence="3" id="KW-1185">Reference proteome</keyword>
<organism evidence="2 3">
    <name type="scientific">Parathielavia appendiculata</name>
    <dbReference type="NCBI Taxonomy" id="2587402"/>
    <lineage>
        <taxon>Eukaryota</taxon>
        <taxon>Fungi</taxon>
        <taxon>Dikarya</taxon>
        <taxon>Ascomycota</taxon>
        <taxon>Pezizomycotina</taxon>
        <taxon>Sordariomycetes</taxon>
        <taxon>Sordariomycetidae</taxon>
        <taxon>Sordariales</taxon>
        <taxon>Chaetomiaceae</taxon>
        <taxon>Parathielavia</taxon>
    </lineage>
</organism>
<reference evidence="2" key="2">
    <citation type="submission" date="2023-05" db="EMBL/GenBank/DDBJ databases">
        <authorList>
            <consortium name="Lawrence Berkeley National Laboratory"/>
            <person name="Steindorff A."/>
            <person name="Hensen N."/>
            <person name="Bonometti L."/>
            <person name="Westerberg I."/>
            <person name="Brannstrom I.O."/>
            <person name="Guillou S."/>
            <person name="Cros-Aarteil S."/>
            <person name="Calhoun S."/>
            <person name="Haridas S."/>
            <person name="Kuo A."/>
            <person name="Mondo S."/>
            <person name="Pangilinan J."/>
            <person name="Riley R."/>
            <person name="Labutti K."/>
            <person name="Andreopoulos B."/>
            <person name="Lipzen A."/>
            <person name="Chen C."/>
            <person name="Yanf M."/>
            <person name="Daum C."/>
            <person name="Ng V."/>
            <person name="Clum A."/>
            <person name="Ohm R."/>
            <person name="Martin F."/>
            <person name="Silar P."/>
            <person name="Natvig D."/>
            <person name="Lalanne C."/>
            <person name="Gautier V."/>
            <person name="Ament-Velasquez S.L."/>
            <person name="Kruys A."/>
            <person name="Hutchinson M.I."/>
            <person name="Powell A.J."/>
            <person name="Barry K."/>
            <person name="Miller A.N."/>
            <person name="Grigoriev I.V."/>
            <person name="Debuchy R."/>
            <person name="Gladieux P."/>
            <person name="Thoren M.H."/>
            <person name="Johannesson H."/>
        </authorList>
    </citation>
    <scope>NUCLEOTIDE SEQUENCE</scope>
    <source>
        <strain evidence="2">CBS 731.68</strain>
    </source>
</reference>